<sequence length="69" mass="8148">MLKYLLYARKSTDIEDKQVRSIDEDIEQDEYLAEKAGLLSRKKSLEEKMTELEKGNIIWLEPVFEKSPD</sequence>
<organism evidence="2 3">
    <name type="scientific">Candidatus Nomurabacteria bacterium RIFCSPHIGHO2_02_FULL_41_18</name>
    <dbReference type="NCBI Taxonomy" id="1801754"/>
    <lineage>
        <taxon>Bacteria</taxon>
        <taxon>Candidatus Nomuraibacteriota</taxon>
    </lineage>
</organism>
<proteinExistence type="predicted"/>
<reference evidence="2 3" key="1">
    <citation type="journal article" date="2016" name="Nat. Commun.">
        <title>Thousands of microbial genomes shed light on interconnected biogeochemical processes in an aquifer system.</title>
        <authorList>
            <person name="Anantharaman K."/>
            <person name="Brown C.T."/>
            <person name="Hug L.A."/>
            <person name="Sharon I."/>
            <person name="Castelle C.J."/>
            <person name="Probst A.J."/>
            <person name="Thomas B.C."/>
            <person name="Singh A."/>
            <person name="Wilkins M.J."/>
            <person name="Karaoz U."/>
            <person name="Brodie E.L."/>
            <person name="Williams K.H."/>
            <person name="Hubbard S.S."/>
            <person name="Banfield J.F."/>
        </authorList>
    </citation>
    <scope>NUCLEOTIDE SEQUENCE [LARGE SCALE GENOMIC DNA]</scope>
</reference>
<dbReference type="EMBL" id="MFUE01000014">
    <property type="protein sequence ID" value="OGI77511.1"/>
    <property type="molecule type" value="Genomic_DNA"/>
</dbReference>
<evidence type="ECO:0000313" key="3">
    <source>
        <dbReference type="Proteomes" id="UP000177777"/>
    </source>
</evidence>
<evidence type="ECO:0000313" key="2">
    <source>
        <dbReference type="EMBL" id="OGI77511.1"/>
    </source>
</evidence>
<accession>A0A1F6W6J6</accession>
<dbReference type="STRING" id="1801754.A3D42_02935"/>
<evidence type="ECO:0008006" key="4">
    <source>
        <dbReference type="Google" id="ProtNLM"/>
    </source>
</evidence>
<keyword evidence="1" id="KW-0175">Coiled coil</keyword>
<protein>
    <recommendedName>
        <fullName evidence="4">Resolvase/invertase-type recombinase catalytic domain-containing protein</fullName>
    </recommendedName>
</protein>
<evidence type="ECO:0000256" key="1">
    <source>
        <dbReference type="SAM" id="Coils"/>
    </source>
</evidence>
<gene>
    <name evidence="2" type="ORF">A3D42_02935</name>
</gene>
<dbReference type="AlphaFoldDB" id="A0A1F6W6J6"/>
<name>A0A1F6W6J6_9BACT</name>
<feature type="coiled-coil region" evidence="1">
    <location>
        <begin position="28"/>
        <end position="55"/>
    </location>
</feature>
<dbReference type="Proteomes" id="UP000177777">
    <property type="component" value="Unassembled WGS sequence"/>
</dbReference>
<comment type="caution">
    <text evidence="2">The sequence shown here is derived from an EMBL/GenBank/DDBJ whole genome shotgun (WGS) entry which is preliminary data.</text>
</comment>